<feature type="transmembrane region" description="Helical" evidence="1">
    <location>
        <begin position="132"/>
        <end position="151"/>
    </location>
</feature>
<comment type="caution">
    <text evidence="2">The sequence shown here is derived from an EMBL/GenBank/DDBJ whole genome shotgun (WGS) entry which is preliminary data.</text>
</comment>
<evidence type="ECO:0000313" key="2">
    <source>
        <dbReference type="EMBL" id="MEK7953626.1"/>
    </source>
</evidence>
<name>A0ABU9B2S9_9BACT</name>
<evidence type="ECO:0000256" key="1">
    <source>
        <dbReference type="SAM" id="Phobius"/>
    </source>
</evidence>
<accession>A0ABU9B2S9</accession>
<keyword evidence="1" id="KW-0812">Transmembrane</keyword>
<protein>
    <submittedName>
        <fullName evidence="2">Uncharacterized protein</fullName>
    </submittedName>
</protein>
<keyword evidence="3" id="KW-1185">Reference proteome</keyword>
<keyword evidence="1" id="KW-1133">Transmembrane helix</keyword>
<dbReference type="RefSeq" id="WP_341407391.1">
    <property type="nucleotide sequence ID" value="NZ_JBBUKT010000012.1"/>
</dbReference>
<dbReference type="Proteomes" id="UP001371305">
    <property type="component" value="Unassembled WGS sequence"/>
</dbReference>
<gene>
    <name evidence="2" type="ORF">WKV53_24130</name>
</gene>
<feature type="transmembrane region" description="Helical" evidence="1">
    <location>
        <begin position="12"/>
        <end position="34"/>
    </location>
</feature>
<proteinExistence type="predicted"/>
<sequence length="165" mass="19072">MSEPRHGIRLGLALRRSLTFWAGLLVIVFTFWAWRDSSSRTSSLHGIRGSAQSAVNGLHIEWGANWYEQWGIYRKNLPANEANSKWQRDFFPLPIFVHHEPNQENAFLDWTVLKSAMQARVNLGGPSSWSIFLPYWIIMLALAITWSALLLRRARRQRRALRASA</sequence>
<keyword evidence="1" id="KW-0472">Membrane</keyword>
<organism evidence="2 3">
    <name type="scientific">Luteolibacter soli</name>
    <dbReference type="NCBI Taxonomy" id="3135280"/>
    <lineage>
        <taxon>Bacteria</taxon>
        <taxon>Pseudomonadati</taxon>
        <taxon>Verrucomicrobiota</taxon>
        <taxon>Verrucomicrobiia</taxon>
        <taxon>Verrucomicrobiales</taxon>
        <taxon>Verrucomicrobiaceae</taxon>
        <taxon>Luteolibacter</taxon>
    </lineage>
</organism>
<reference evidence="2 3" key="1">
    <citation type="submission" date="2024-04" db="EMBL/GenBank/DDBJ databases">
        <title>Luteolibacter sp. isolated from soil.</title>
        <authorList>
            <person name="An J."/>
        </authorList>
    </citation>
    <scope>NUCLEOTIDE SEQUENCE [LARGE SCALE GENOMIC DNA]</scope>
    <source>
        <strain evidence="2 3">Y139</strain>
    </source>
</reference>
<dbReference type="EMBL" id="JBBUKT010000012">
    <property type="protein sequence ID" value="MEK7953626.1"/>
    <property type="molecule type" value="Genomic_DNA"/>
</dbReference>
<evidence type="ECO:0000313" key="3">
    <source>
        <dbReference type="Proteomes" id="UP001371305"/>
    </source>
</evidence>